<feature type="chain" id="PRO_5034026973" evidence="9">
    <location>
        <begin position="23"/>
        <end position="474"/>
    </location>
</feature>
<evidence type="ECO:0000256" key="2">
    <source>
        <dbReference type="ARBA" id="ARBA00006656"/>
    </source>
</evidence>
<evidence type="ECO:0000256" key="9">
    <source>
        <dbReference type="SAM" id="SignalP"/>
    </source>
</evidence>
<dbReference type="OrthoDB" id="5987191at2759"/>
<dbReference type="InterPro" id="IPR001839">
    <property type="entry name" value="TGF-b_C"/>
</dbReference>
<evidence type="ECO:0000256" key="4">
    <source>
        <dbReference type="ARBA" id="ARBA00022729"/>
    </source>
</evidence>
<evidence type="ECO:0000256" key="7">
    <source>
        <dbReference type="ARBA" id="ARBA00023180"/>
    </source>
</evidence>
<dbReference type="InterPro" id="IPR001111">
    <property type="entry name" value="TGF-b_propeptide"/>
</dbReference>
<dbReference type="RefSeq" id="XP_022079545.1">
    <property type="nucleotide sequence ID" value="XM_022223853.1"/>
</dbReference>
<organism evidence="11 12">
    <name type="scientific">Acanthaster planci</name>
    <name type="common">Crown-of-thorns starfish</name>
    <dbReference type="NCBI Taxonomy" id="133434"/>
    <lineage>
        <taxon>Eukaryota</taxon>
        <taxon>Metazoa</taxon>
        <taxon>Echinodermata</taxon>
        <taxon>Eleutherozoa</taxon>
        <taxon>Asterozoa</taxon>
        <taxon>Asteroidea</taxon>
        <taxon>Valvatacea</taxon>
        <taxon>Valvatida</taxon>
        <taxon>Acanthasteridae</taxon>
        <taxon>Acanthaster</taxon>
    </lineage>
</organism>
<evidence type="ECO:0000256" key="1">
    <source>
        <dbReference type="ARBA" id="ARBA00004613"/>
    </source>
</evidence>
<evidence type="ECO:0000313" key="11">
    <source>
        <dbReference type="Proteomes" id="UP000694845"/>
    </source>
</evidence>
<reference evidence="12" key="1">
    <citation type="submission" date="2025-08" db="UniProtKB">
        <authorList>
            <consortium name="RefSeq"/>
        </authorList>
    </citation>
    <scope>IDENTIFICATION</scope>
</reference>
<keyword evidence="11" id="KW-1185">Reference proteome</keyword>
<dbReference type="PROSITE" id="PS00250">
    <property type="entry name" value="TGF_BETA_1"/>
    <property type="match status" value="1"/>
</dbReference>
<feature type="signal peptide" evidence="9">
    <location>
        <begin position="1"/>
        <end position="22"/>
    </location>
</feature>
<keyword evidence="5 8" id="KW-0339">Growth factor</keyword>
<feature type="domain" description="TGF-beta family profile" evidence="10">
    <location>
        <begin position="360"/>
        <end position="474"/>
    </location>
</feature>
<dbReference type="CDD" id="cd13767">
    <property type="entry name" value="TGF_beta_BMP9_like"/>
    <property type="match status" value="1"/>
</dbReference>
<comment type="similarity">
    <text evidence="2 8">Belongs to the TGF-beta family.</text>
</comment>
<dbReference type="InterPro" id="IPR015615">
    <property type="entry name" value="TGF-beta-rel"/>
</dbReference>
<dbReference type="OMA" id="CTYPLTE"/>
<dbReference type="SMART" id="SM00204">
    <property type="entry name" value="TGFB"/>
    <property type="match status" value="1"/>
</dbReference>
<dbReference type="GeneID" id="110973203"/>
<dbReference type="InterPro" id="IPR029034">
    <property type="entry name" value="Cystine-knot_cytokine"/>
</dbReference>
<evidence type="ECO:0000256" key="6">
    <source>
        <dbReference type="ARBA" id="ARBA00023157"/>
    </source>
</evidence>
<dbReference type="KEGG" id="aplc:110973203"/>
<keyword evidence="4 9" id="KW-0732">Signal</keyword>
<evidence type="ECO:0000256" key="3">
    <source>
        <dbReference type="ARBA" id="ARBA00022525"/>
    </source>
</evidence>
<name>A0A8B7XHZ3_ACAPL</name>
<protein>
    <submittedName>
        <fullName evidence="12">Bone morphogenetic protein 10-like</fullName>
    </submittedName>
</protein>
<gene>
    <name evidence="12" type="primary">LOC110973203</name>
</gene>
<dbReference type="Pfam" id="PF00688">
    <property type="entry name" value="TGFb_propeptide"/>
    <property type="match status" value="1"/>
</dbReference>
<dbReference type="SUPFAM" id="SSF57501">
    <property type="entry name" value="Cystine-knot cytokines"/>
    <property type="match status" value="1"/>
</dbReference>
<dbReference type="PROSITE" id="PS51362">
    <property type="entry name" value="TGF_BETA_2"/>
    <property type="match status" value="1"/>
</dbReference>
<dbReference type="GO" id="GO:0008083">
    <property type="term" value="F:growth factor activity"/>
    <property type="evidence" value="ECO:0007669"/>
    <property type="project" value="UniProtKB-KW"/>
</dbReference>
<dbReference type="FunFam" id="2.10.90.10:FF:000001">
    <property type="entry name" value="Bone morphogenetic protein 4"/>
    <property type="match status" value="1"/>
</dbReference>
<comment type="subcellular location">
    <subcellularLocation>
        <location evidence="1">Secreted</location>
    </subcellularLocation>
</comment>
<dbReference type="Gene3D" id="2.60.120.970">
    <property type="match status" value="1"/>
</dbReference>
<proteinExistence type="inferred from homology"/>
<dbReference type="PANTHER" id="PTHR11848">
    <property type="entry name" value="TGF-BETA FAMILY"/>
    <property type="match status" value="1"/>
</dbReference>
<dbReference type="GO" id="GO:0005125">
    <property type="term" value="F:cytokine activity"/>
    <property type="evidence" value="ECO:0007669"/>
    <property type="project" value="TreeGrafter"/>
</dbReference>
<evidence type="ECO:0000256" key="5">
    <source>
        <dbReference type="ARBA" id="ARBA00023030"/>
    </source>
</evidence>
<dbReference type="GO" id="GO:0005615">
    <property type="term" value="C:extracellular space"/>
    <property type="evidence" value="ECO:0007669"/>
    <property type="project" value="TreeGrafter"/>
</dbReference>
<dbReference type="Proteomes" id="UP000694845">
    <property type="component" value="Unplaced"/>
</dbReference>
<evidence type="ECO:0000256" key="8">
    <source>
        <dbReference type="RuleBase" id="RU000354"/>
    </source>
</evidence>
<evidence type="ECO:0000313" key="12">
    <source>
        <dbReference type="RefSeq" id="XP_022079545.1"/>
    </source>
</evidence>
<accession>A0A8B7XHZ3</accession>
<keyword evidence="3" id="KW-0964">Secreted</keyword>
<dbReference type="Pfam" id="PF00019">
    <property type="entry name" value="TGF_beta"/>
    <property type="match status" value="1"/>
</dbReference>
<dbReference type="Gene3D" id="2.10.90.10">
    <property type="entry name" value="Cystine-knot cytokines"/>
    <property type="match status" value="1"/>
</dbReference>
<evidence type="ECO:0000259" key="10">
    <source>
        <dbReference type="PROSITE" id="PS51362"/>
    </source>
</evidence>
<sequence length="474" mass="53804">MGFFRILLCLLVIVFAVEVSNSASIQGYIKSRSKSSYYRNLATKDGATSRHADEVANSRPSGQIISGGSDFGKTLMPLDFLQSSDQRIHEDATVKDQAELAGRKDSVKKAFRFLHHEMASNSSLPSPVHSVPPYMMNIYNTFTMKRDDHVQPEANIVRGFLNQGTNDLENSSGLESITSWNQGTLHDDGGDRNLLFNITIPSSETVVMAQLRIFILVANSNIHYGGIARILVYRDCEVNTRLLTSRVICRQTNGWESFDLTGLVRLNVKSNISGQPRVQSQSLRLTIHLQPLIKNEGRSSLDVDISRDIELKPLLVVYSNNFNSFKEMGYQQKQDMFVSDRMKRHTVVGTSDLNSVSIVRKKRDSVRLNHLCRRRPMQVTFKDIGWDEWIIAPRRYQAFKCSGQCVFPLTDHWSPTVHSIIQTLAHEYDPKSVENPCCVPTKLEPISMLYLDENNILTYKYRYEGMVVKKCGCH</sequence>
<dbReference type="PANTHER" id="PTHR11848:SF307">
    <property type="entry name" value="BONE MORPHOGENETIC PROTEIN 10"/>
    <property type="match status" value="1"/>
</dbReference>
<dbReference type="AlphaFoldDB" id="A0A8B7XHZ3"/>
<keyword evidence="6" id="KW-1015">Disulfide bond</keyword>
<keyword evidence="7" id="KW-0325">Glycoprotein</keyword>
<dbReference type="InterPro" id="IPR017948">
    <property type="entry name" value="TGFb_CS"/>
</dbReference>